<dbReference type="Gene3D" id="3.60.40.10">
    <property type="entry name" value="PPM-type phosphatase domain"/>
    <property type="match status" value="1"/>
</dbReference>
<keyword evidence="2" id="KW-0597">Phosphoprotein</keyword>
<dbReference type="Pfam" id="PF00072">
    <property type="entry name" value="Response_reg"/>
    <property type="match status" value="1"/>
</dbReference>
<gene>
    <name evidence="5" type="primary">afsQ1_2</name>
    <name evidence="5" type="ORF">Poly41_50650</name>
</gene>
<name>A0A5C6D8P8_9BACT</name>
<dbReference type="SUPFAM" id="SSF52172">
    <property type="entry name" value="CheY-like"/>
    <property type="match status" value="1"/>
</dbReference>
<evidence type="ECO:0000313" key="6">
    <source>
        <dbReference type="Proteomes" id="UP000319143"/>
    </source>
</evidence>
<dbReference type="InterPro" id="IPR001932">
    <property type="entry name" value="PPM-type_phosphatase-like_dom"/>
</dbReference>
<sequence>MLQRASPLFEAPTDVETTMNDPSPLASLLIVEDSRIQARILSDKLIDAGYEVRTAENGEIGLKMIREQPPTLVISDIEMPVMTGYELCHAVKNAPDLRGIPFILLSTLGDAQDIIKGLHCGADNYVTKPYDPEFLISRVASLLETPIEEEEQEQQLDVTLGGTKYTVKAGRQQILNLLVSTFENAVEKNHELVRTNEELTVAREQLTRWNEQLESLNHQLDSSNQRMTRDLNAAAKVQQSLLPSSRPKTSLVNFSWQFIPCDELAGDFLNYFALDEDHIAIYVVDVSGHGVASSLLSVTIGRLMTPLVSASSLLIQSDVSGGTRIVPPREVAYELNRRFPMEEQNELFFTMLYGVLKLSTLEFQFVSAGHDPVVHVPKGKKPRMVEGCNMAIGWVADMEYDQEVVMLAPGDRLYAYSDGVPEAMDEDLNQFSMQQMMEMIELGQSQSLDDSVSLLQKSVQRWCAKNGPKDDVSILGLEISSDR</sequence>
<dbReference type="SMART" id="SM00448">
    <property type="entry name" value="REC"/>
    <property type="match status" value="1"/>
</dbReference>
<evidence type="ECO:0000256" key="1">
    <source>
        <dbReference type="ARBA" id="ARBA00022801"/>
    </source>
</evidence>
<proteinExistence type="predicted"/>
<reference evidence="5 6" key="1">
    <citation type="submission" date="2019-02" db="EMBL/GenBank/DDBJ databases">
        <title>Deep-cultivation of Planctomycetes and their phenomic and genomic characterization uncovers novel biology.</title>
        <authorList>
            <person name="Wiegand S."/>
            <person name="Jogler M."/>
            <person name="Boedeker C."/>
            <person name="Pinto D."/>
            <person name="Vollmers J."/>
            <person name="Rivas-Marin E."/>
            <person name="Kohn T."/>
            <person name="Peeters S.H."/>
            <person name="Heuer A."/>
            <person name="Rast P."/>
            <person name="Oberbeckmann S."/>
            <person name="Bunk B."/>
            <person name="Jeske O."/>
            <person name="Meyerdierks A."/>
            <person name="Storesund J.E."/>
            <person name="Kallscheuer N."/>
            <person name="Luecker S."/>
            <person name="Lage O.M."/>
            <person name="Pohl T."/>
            <person name="Merkel B.J."/>
            <person name="Hornburger P."/>
            <person name="Mueller R.-W."/>
            <person name="Bruemmer F."/>
            <person name="Labrenz M."/>
            <person name="Spormann A.M."/>
            <person name="Op Den Camp H."/>
            <person name="Overmann J."/>
            <person name="Amann R."/>
            <person name="Jetten M.S.M."/>
            <person name="Mascher T."/>
            <person name="Medema M.H."/>
            <person name="Devos D.P."/>
            <person name="Kaster A.-K."/>
            <person name="Ovreas L."/>
            <person name="Rohde M."/>
            <person name="Galperin M.Y."/>
            <person name="Jogler C."/>
        </authorList>
    </citation>
    <scope>NUCLEOTIDE SEQUENCE [LARGE SCALE GENOMIC DNA]</scope>
    <source>
        <strain evidence="5 6">Poly41</strain>
    </source>
</reference>
<keyword evidence="6" id="KW-1185">Reference proteome</keyword>
<keyword evidence="3" id="KW-0175">Coiled coil</keyword>
<evidence type="ECO:0000256" key="3">
    <source>
        <dbReference type="SAM" id="Coils"/>
    </source>
</evidence>
<keyword evidence="1" id="KW-0378">Hydrolase</keyword>
<protein>
    <submittedName>
        <fullName evidence="5">Transcriptional regulatory protein AfsQ1</fullName>
    </submittedName>
</protein>
<dbReference type="InterPro" id="IPR001789">
    <property type="entry name" value="Sig_transdc_resp-reg_receiver"/>
</dbReference>
<comment type="caution">
    <text evidence="5">The sequence shown here is derived from an EMBL/GenBank/DDBJ whole genome shotgun (WGS) entry which is preliminary data.</text>
</comment>
<feature type="domain" description="Response regulatory" evidence="4">
    <location>
        <begin position="27"/>
        <end position="143"/>
    </location>
</feature>
<dbReference type="InterPro" id="IPR036457">
    <property type="entry name" value="PPM-type-like_dom_sf"/>
</dbReference>
<dbReference type="Proteomes" id="UP000319143">
    <property type="component" value="Unassembled WGS sequence"/>
</dbReference>
<dbReference type="PANTHER" id="PTHR43156">
    <property type="entry name" value="STAGE II SPORULATION PROTEIN E-RELATED"/>
    <property type="match status" value="1"/>
</dbReference>
<feature type="modified residue" description="4-aspartylphosphate" evidence="2">
    <location>
        <position position="76"/>
    </location>
</feature>
<dbReference type="Gene3D" id="3.40.50.2300">
    <property type="match status" value="1"/>
</dbReference>
<dbReference type="Pfam" id="PF07228">
    <property type="entry name" value="SpoIIE"/>
    <property type="match status" value="1"/>
</dbReference>
<dbReference type="PROSITE" id="PS50110">
    <property type="entry name" value="RESPONSE_REGULATORY"/>
    <property type="match status" value="1"/>
</dbReference>
<dbReference type="InterPro" id="IPR011006">
    <property type="entry name" value="CheY-like_superfamily"/>
</dbReference>
<dbReference type="GO" id="GO:0000160">
    <property type="term" value="P:phosphorelay signal transduction system"/>
    <property type="evidence" value="ECO:0007669"/>
    <property type="project" value="InterPro"/>
</dbReference>
<evidence type="ECO:0000259" key="4">
    <source>
        <dbReference type="PROSITE" id="PS50110"/>
    </source>
</evidence>
<evidence type="ECO:0000256" key="2">
    <source>
        <dbReference type="PROSITE-ProRule" id="PRU00169"/>
    </source>
</evidence>
<dbReference type="InterPro" id="IPR052016">
    <property type="entry name" value="Bact_Sigma-Reg"/>
</dbReference>
<accession>A0A5C6D8P8</accession>
<dbReference type="SMART" id="SM00331">
    <property type="entry name" value="PP2C_SIG"/>
    <property type="match status" value="1"/>
</dbReference>
<organism evidence="5 6">
    <name type="scientific">Novipirellula artificiosorum</name>
    <dbReference type="NCBI Taxonomy" id="2528016"/>
    <lineage>
        <taxon>Bacteria</taxon>
        <taxon>Pseudomonadati</taxon>
        <taxon>Planctomycetota</taxon>
        <taxon>Planctomycetia</taxon>
        <taxon>Pirellulales</taxon>
        <taxon>Pirellulaceae</taxon>
        <taxon>Novipirellula</taxon>
    </lineage>
</organism>
<dbReference type="EMBL" id="SJPV01000010">
    <property type="protein sequence ID" value="TWU33312.1"/>
    <property type="molecule type" value="Genomic_DNA"/>
</dbReference>
<feature type="coiled-coil region" evidence="3">
    <location>
        <begin position="192"/>
        <end position="230"/>
    </location>
</feature>
<dbReference type="AlphaFoldDB" id="A0A5C6D8P8"/>
<dbReference type="GO" id="GO:0016791">
    <property type="term" value="F:phosphatase activity"/>
    <property type="evidence" value="ECO:0007669"/>
    <property type="project" value="TreeGrafter"/>
</dbReference>
<evidence type="ECO:0000313" key="5">
    <source>
        <dbReference type="EMBL" id="TWU33312.1"/>
    </source>
</evidence>
<dbReference type="PANTHER" id="PTHR43156:SF2">
    <property type="entry name" value="STAGE II SPORULATION PROTEIN E"/>
    <property type="match status" value="1"/>
</dbReference>
<dbReference type="OrthoDB" id="247273at2"/>